<proteinExistence type="predicted"/>
<keyword evidence="2" id="KW-1185">Reference proteome</keyword>
<evidence type="ECO:0000313" key="1">
    <source>
        <dbReference type="EMBL" id="GIY09577.1"/>
    </source>
</evidence>
<gene>
    <name evidence="1" type="ORF">CDAR_598211</name>
</gene>
<name>A0AAV4QJY9_9ARAC</name>
<sequence>MSPNHQVRAAAKVIGYPPFPKSPNGFQFCARLQSFRHLVNRLQEGGEGDADGFHTPARKSLFGRKREKDPLRRLYQIEHYSTSKCAEKKLKKKNTTTTEL</sequence>
<comment type="caution">
    <text evidence="1">The sequence shown here is derived from an EMBL/GenBank/DDBJ whole genome shotgun (WGS) entry which is preliminary data.</text>
</comment>
<protein>
    <submittedName>
        <fullName evidence="1">Uncharacterized protein</fullName>
    </submittedName>
</protein>
<dbReference type="AlphaFoldDB" id="A0AAV4QJY9"/>
<dbReference type="EMBL" id="BPLQ01004659">
    <property type="protein sequence ID" value="GIY09577.1"/>
    <property type="molecule type" value="Genomic_DNA"/>
</dbReference>
<organism evidence="1 2">
    <name type="scientific">Caerostris darwini</name>
    <dbReference type="NCBI Taxonomy" id="1538125"/>
    <lineage>
        <taxon>Eukaryota</taxon>
        <taxon>Metazoa</taxon>
        <taxon>Ecdysozoa</taxon>
        <taxon>Arthropoda</taxon>
        <taxon>Chelicerata</taxon>
        <taxon>Arachnida</taxon>
        <taxon>Araneae</taxon>
        <taxon>Araneomorphae</taxon>
        <taxon>Entelegynae</taxon>
        <taxon>Araneoidea</taxon>
        <taxon>Araneidae</taxon>
        <taxon>Caerostris</taxon>
    </lineage>
</organism>
<reference evidence="1 2" key="1">
    <citation type="submission" date="2021-06" db="EMBL/GenBank/DDBJ databases">
        <title>Caerostris darwini draft genome.</title>
        <authorList>
            <person name="Kono N."/>
            <person name="Arakawa K."/>
        </authorList>
    </citation>
    <scope>NUCLEOTIDE SEQUENCE [LARGE SCALE GENOMIC DNA]</scope>
</reference>
<evidence type="ECO:0000313" key="2">
    <source>
        <dbReference type="Proteomes" id="UP001054837"/>
    </source>
</evidence>
<accession>A0AAV4QJY9</accession>
<dbReference type="Proteomes" id="UP001054837">
    <property type="component" value="Unassembled WGS sequence"/>
</dbReference>